<dbReference type="PANTHER" id="PTHR30250">
    <property type="entry name" value="PST FAMILY PREDICTED COLANIC ACID TRANSPORTER"/>
    <property type="match status" value="1"/>
</dbReference>
<dbReference type="EMBL" id="CP045644">
    <property type="protein sequence ID" value="QFZ81417.1"/>
    <property type="molecule type" value="Genomic_DNA"/>
</dbReference>
<feature type="transmembrane region" description="Helical" evidence="7">
    <location>
        <begin position="197"/>
        <end position="218"/>
    </location>
</feature>
<sequence length="396" mass="43985">MFAQLKKLIIGNGAAQALQFISIILLSRIYSPSDFGFLAQVQAVATVSAIVITLQLHLTIPLNKNESEARHRVEQVQLIGCAIFGLCIIPAIYIGKLAVFSAFLAFFLGLTNTYSSFFIFSGNFGGLSIFYIARAILIVGLQIGFSIIGVQDGLVLGAVISEGVVALCLKIFFFKRLGRWNFDLAGAWRMALENRSFSIYGTLQELISVAAFYAPLIFFSQKYGENIGGQYAMANRLIWAPTALLSRSLAQVLYHQFGKNPLASRADFLTALPSNWIYFFLALCCCGAFYLPSIFLFMLGAQWELASKLIPLQLTWCCFFLSATPFRVACRALHLQKYQLAVDFFMLISIFLLFNFSSFSPLNLMISLVGLALIQNASLCLIVWRMGWRNSTPNAL</sequence>
<feature type="transmembrane region" description="Helical" evidence="7">
    <location>
        <begin position="100"/>
        <end position="120"/>
    </location>
</feature>
<evidence type="ECO:0000256" key="7">
    <source>
        <dbReference type="SAM" id="Phobius"/>
    </source>
</evidence>
<evidence type="ECO:0000313" key="8">
    <source>
        <dbReference type="EMBL" id="QFZ81417.1"/>
    </source>
</evidence>
<gene>
    <name evidence="8" type="ORF">GFK26_00800</name>
</gene>
<keyword evidence="4 7" id="KW-0812">Transmembrane</keyword>
<organism evidence="8 9">
    <name type="scientific">Variovorax paradoxus</name>
    <dbReference type="NCBI Taxonomy" id="34073"/>
    <lineage>
        <taxon>Bacteria</taxon>
        <taxon>Pseudomonadati</taxon>
        <taxon>Pseudomonadota</taxon>
        <taxon>Betaproteobacteria</taxon>
        <taxon>Burkholderiales</taxon>
        <taxon>Comamonadaceae</taxon>
        <taxon>Variovorax</taxon>
    </lineage>
</organism>
<dbReference type="AlphaFoldDB" id="A0A5Q0LXZ2"/>
<accession>A0A5Q0LXZ2</accession>
<evidence type="ECO:0000256" key="1">
    <source>
        <dbReference type="ARBA" id="ARBA00004651"/>
    </source>
</evidence>
<feature type="transmembrane region" description="Helical" evidence="7">
    <location>
        <begin position="76"/>
        <end position="94"/>
    </location>
</feature>
<evidence type="ECO:0000256" key="6">
    <source>
        <dbReference type="ARBA" id="ARBA00023136"/>
    </source>
</evidence>
<dbReference type="GO" id="GO:0005886">
    <property type="term" value="C:plasma membrane"/>
    <property type="evidence" value="ECO:0007669"/>
    <property type="project" value="UniProtKB-SubCell"/>
</dbReference>
<feature type="transmembrane region" description="Helical" evidence="7">
    <location>
        <begin position="340"/>
        <end position="358"/>
    </location>
</feature>
<dbReference type="InterPro" id="IPR050833">
    <property type="entry name" value="Poly_Biosynth_Transport"/>
</dbReference>
<feature type="transmembrane region" description="Helical" evidence="7">
    <location>
        <begin position="154"/>
        <end position="173"/>
    </location>
</feature>
<evidence type="ECO:0000313" key="9">
    <source>
        <dbReference type="Proteomes" id="UP000326780"/>
    </source>
</evidence>
<name>A0A5Q0LXZ2_VARPD</name>
<reference evidence="8 9" key="1">
    <citation type="submission" date="2019-10" db="EMBL/GenBank/DDBJ databases">
        <title>Complete genome sequence of Variovorax paradoxus 5C-2.</title>
        <authorList>
            <person name="Gogoleva N.E."/>
            <person name="Balkin A.S."/>
        </authorList>
    </citation>
    <scope>NUCLEOTIDE SEQUENCE [LARGE SCALE GENOMIC DNA]</scope>
    <source>
        <strain evidence="8 9">5C-2</strain>
    </source>
</reference>
<evidence type="ECO:0000256" key="2">
    <source>
        <dbReference type="ARBA" id="ARBA00007430"/>
    </source>
</evidence>
<comment type="similarity">
    <text evidence="2">Belongs to the polysaccharide synthase family.</text>
</comment>
<comment type="subcellular location">
    <subcellularLocation>
        <location evidence="1">Cell membrane</location>
        <topology evidence="1">Multi-pass membrane protein</topology>
    </subcellularLocation>
</comment>
<feature type="transmembrane region" description="Helical" evidence="7">
    <location>
        <begin position="12"/>
        <end position="31"/>
    </location>
</feature>
<keyword evidence="6 7" id="KW-0472">Membrane</keyword>
<feature type="transmembrane region" description="Helical" evidence="7">
    <location>
        <begin position="364"/>
        <end position="384"/>
    </location>
</feature>
<dbReference type="InterPro" id="IPR002797">
    <property type="entry name" value="Polysacc_synth"/>
</dbReference>
<evidence type="ECO:0000256" key="5">
    <source>
        <dbReference type="ARBA" id="ARBA00022989"/>
    </source>
</evidence>
<keyword evidence="3" id="KW-1003">Cell membrane</keyword>
<feature type="transmembrane region" description="Helical" evidence="7">
    <location>
        <begin position="127"/>
        <end position="148"/>
    </location>
</feature>
<dbReference type="Proteomes" id="UP000326780">
    <property type="component" value="Chromosome"/>
</dbReference>
<keyword evidence="5 7" id="KW-1133">Transmembrane helix</keyword>
<feature type="transmembrane region" description="Helical" evidence="7">
    <location>
        <begin position="276"/>
        <end position="298"/>
    </location>
</feature>
<protein>
    <submittedName>
        <fullName evidence="8">Oligosaccharide flippase family protein</fullName>
    </submittedName>
</protein>
<dbReference type="Pfam" id="PF01943">
    <property type="entry name" value="Polysacc_synt"/>
    <property type="match status" value="1"/>
</dbReference>
<feature type="transmembrane region" description="Helical" evidence="7">
    <location>
        <begin position="37"/>
        <end position="56"/>
    </location>
</feature>
<evidence type="ECO:0000256" key="4">
    <source>
        <dbReference type="ARBA" id="ARBA00022692"/>
    </source>
</evidence>
<evidence type="ECO:0000256" key="3">
    <source>
        <dbReference type="ARBA" id="ARBA00022475"/>
    </source>
</evidence>
<dbReference type="PANTHER" id="PTHR30250:SF10">
    <property type="entry name" value="LIPOPOLYSACCHARIDE BIOSYNTHESIS PROTEIN WZXC"/>
    <property type="match status" value="1"/>
</dbReference>
<dbReference type="RefSeq" id="WP_153280431.1">
    <property type="nucleotide sequence ID" value="NZ_CP045644.1"/>
</dbReference>
<proteinExistence type="inferred from homology"/>